<evidence type="ECO:0000313" key="2">
    <source>
        <dbReference type="EMBL" id="CAH2302232.1"/>
    </source>
</evidence>
<name>A0AAD1WCC6_PELCU</name>
<evidence type="ECO:0000313" key="3">
    <source>
        <dbReference type="Proteomes" id="UP001295444"/>
    </source>
</evidence>
<accession>A0AAD1WCC6</accession>
<protein>
    <submittedName>
        <fullName evidence="2">Uncharacterized protein</fullName>
    </submittedName>
</protein>
<gene>
    <name evidence="2" type="ORF">PECUL_23A014396</name>
</gene>
<evidence type="ECO:0000256" key="1">
    <source>
        <dbReference type="SAM" id="Coils"/>
    </source>
</evidence>
<keyword evidence="3" id="KW-1185">Reference proteome</keyword>
<dbReference type="AlphaFoldDB" id="A0AAD1WCC6"/>
<dbReference type="EMBL" id="OW240917">
    <property type="protein sequence ID" value="CAH2302232.1"/>
    <property type="molecule type" value="Genomic_DNA"/>
</dbReference>
<organism evidence="2 3">
    <name type="scientific">Pelobates cultripes</name>
    <name type="common">Western spadefoot toad</name>
    <dbReference type="NCBI Taxonomy" id="61616"/>
    <lineage>
        <taxon>Eukaryota</taxon>
        <taxon>Metazoa</taxon>
        <taxon>Chordata</taxon>
        <taxon>Craniata</taxon>
        <taxon>Vertebrata</taxon>
        <taxon>Euteleostomi</taxon>
        <taxon>Amphibia</taxon>
        <taxon>Batrachia</taxon>
        <taxon>Anura</taxon>
        <taxon>Pelobatoidea</taxon>
        <taxon>Pelobatidae</taxon>
        <taxon>Pelobates</taxon>
    </lineage>
</organism>
<keyword evidence="1" id="KW-0175">Coiled coil</keyword>
<proteinExistence type="predicted"/>
<dbReference type="Proteomes" id="UP001295444">
    <property type="component" value="Chromosome 06"/>
</dbReference>
<feature type="coiled-coil region" evidence="1">
    <location>
        <begin position="62"/>
        <end position="89"/>
    </location>
</feature>
<reference evidence="2" key="1">
    <citation type="submission" date="2022-03" db="EMBL/GenBank/DDBJ databases">
        <authorList>
            <person name="Alioto T."/>
            <person name="Alioto T."/>
            <person name="Gomez Garrido J."/>
        </authorList>
    </citation>
    <scope>NUCLEOTIDE SEQUENCE</scope>
</reference>
<sequence>MAPQLENSSHASEEEALDTLDEVHHINSLPPMVPTEDYWAPVTNGDILNLMKNIQTFFKADLDMVREKLVALIDKIKTMEDDMANNQQDSQAQQASLVHKSLGTLQARIDSLDYGRGVTEEVEEGKLPHFIRLPPPAKAYTWMSSPTASPQDSFSFQTLGDKLAVVSAVKDETRIQSETMQLAFLQDLCRSTLLWRRSLSSTKRLQDLNVRYRWWSNRNLIADANGTQHKLTSEADSAVFLQACGLHQGLGLH</sequence>